<organism evidence="8 9">
    <name type="scientific">Candidatus Kaiserbacteria bacterium CG08_land_8_20_14_0_20_50_21</name>
    <dbReference type="NCBI Taxonomy" id="1974604"/>
    <lineage>
        <taxon>Bacteria</taxon>
        <taxon>Candidatus Kaiseribacteriota</taxon>
    </lineage>
</organism>
<dbReference type="EC" id="4.2.2.29" evidence="7"/>
<dbReference type="GO" id="GO:0005886">
    <property type="term" value="C:plasma membrane"/>
    <property type="evidence" value="ECO:0007669"/>
    <property type="project" value="UniProtKB-SubCell"/>
</dbReference>
<feature type="transmembrane region" description="Helical" evidence="7">
    <location>
        <begin position="9"/>
        <end position="26"/>
    </location>
</feature>
<dbReference type="GO" id="GO:0009252">
    <property type="term" value="P:peptidoglycan biosynthetic process"/>
    <property type="evidence" value="ECO:0007669"/>
    <property type="project" value="UniProtKB-UniRule"/>
</dbReference>
<sequence length="317" mass="34529">MHHYSRQHIMAFVLAAGIIGGYFIVFSPPANFPSGSTVSIVQGSSAPLVAQQLADAHIIVHPGVLRFILRMAGASDRVQAGMYRFSVPENLLTVAYRLVTGAYGLPFVNMTFPEGTTVHEMAIQIASAFPLISGEEILSAGKSYEGYLFPDTYFFPPSADATSIIATMRANFDAKTVPLSDDIKTSKRSLSDIVILASLVEKEARTTASKHIVAGILLNRLQRGMPLQVDAVFGYIYDRDTYSPSPTDLTVDSPYNTYTHTGLPPGPIDNPGLDSIGAVLHPTKTNYLYYLTGNDGLMHYATTYAGHQENIRKYLVN</sequence>
<evidence type="ECO:0000256" key="4">
    <source>
        <dbReference type="ARBA" id="ARBA00023136"/>
    </source>
</evidence>
<keyword evidence="5 7" id="KW-0456">Lyase</keyword>
<dbReference type="HAMAP" id="MF_02065">
    <property type="entry name" value="MltG"/>
    <property type="match status" value="1"/>
</dbReference>
<name>A0A2H0YXW5_9BACT</name>
<dbReference type="GO" id="GO:0071555">
    <property type="term" value="P:cell wall organization"/>
    <property type="evidence" value="ECO:0007669"/>
    <property type="project" value="UniProtKB-KW"/>
</dbReference>
<dbReference type="NCBIfam" id="TIGR00247">
    <property type="entry name" value="endolytic transglycosylase MltG"/>
    <property type="match status" value="1"/>
</dbReference>
<dbReference type="Gene3D" id="3.30.1490.480">
    <property type="entry name" value="Endolytic murein transglycosylase"/>
    <property type="match status" value="1"/>
</dbReference>
<evidence type="ECO:0000256" key="2">
    <source>
        <dbReference type="ARBA" id="ARBA00022692"/>
    </source>
</evidence>
<keyword evidence="3 7" id="KW-1133">Transmembrane helix</keyword>
<evidence type="ECO:0000313" key="9">
    <source>
        <dbReference type="Proteomes" id="UP000228687"/>
    </source>
</evidence>
<gene>
    <name evidence="7" type="primary">mltG</name>
    <name evidence="8" type="ORF">COT23_01890</name>
</gene>
<proteinExistence type="inferred from homology"/>
<dbReference type="AlphaFoldDB" id="A0A2H0YXW5"/>
<comment type="caution">
    <text evidence="8">The sequence shown here is derived from an EMBL/GenBank/DDBJ whole genome shotgun (WGS) entry which is preliminary data.</text>
</comment>
<keyword evidence="4 7" id="KW-0472">Membrane</keyword>
<dbReference type="InterPro" id="IPR003770">
    <property type="entry name" value="MLTG-like"/>
</dbReference>
<comment type="function">
    <text evidence="7">Functions as a peptidoglycan terminase that cleaves nascent peptidoglycan strands endolytically to terminate their elongation.</text>
</comment>
<feature type="site" description="Important for catalytic activity" evidence="7">
    <location>
        <position position="203"/>
    </location>
</feature>
<comment type="subcellular location">
    <subcellularLocation>
        <location evidence="7">Cell membrane</location>
        <topology evidence="7">Single-pass membrane protein</topology>
    </subcellularLocation>
</comment>
<keyword evidence="2 7" id="KW-0812">Transmembrane</keyword>
<evidence type="ECO:0000256" key="7">
    <source>
        <dbReference type="HAMAP-Rule" id="MF_02065"/>
    </source>
</evidence>
<comment type="catalytic activity">
    <reaction evidence="7">
        <text>a peptidoglycan chain = a peptidoglycan chain with N-acetyl-1,6-anhydromuramyl-[peptide] at the reducing end + a peptidoglycan chain with N-acetylglucosamine at the non-reducing end.</text>
        <dbReference type="EC" id="4.2.2.29"/>
    </reaction>
</comment>
<dbReference type="PANTHER" id="PTHR30518">
    <property type="entry name" value="ENDOLYTIC MUREIN TRANSGLYCOSYLASE"/>
    <property type="match status" value="1"/>
</dbReference>
<dbReference type="Proteomes" id="UP000228687">
    <property type="component" value="Unassembled WGS sequence"/>
</dbReference>
<accession>A0A2H0YXW5</accession>
<dbReference type="EMBL" id="PEXT01000040">
    <property type="protein sequence ID" value="PIS43328.1"/>
    <property type="molecule type" value="Genomic_DNA"/>
</dbReference>
<evidence type="ECO:0000256" key="5">
    <source>
        <dbReference type="ARBA" id="ARBA00023239"/>
    </source>
</evidence>
<dbReference type="PANTHER" id="PTHR30518:SF2">
    <property type="entry name" value="ENDOLYTIC MUREIN TRANSGLYCOSYLASE"/>
    <property type="match status" value="1"/>
</dbReference>
<dbReference type="Pfam" id="PF02618">
    <property type="entry name" value="YceG"/>
    <property type="match status" value="1"/>
</dbReference>
<comment type="similarity">
    <text evidence="7">Belongs to the transglycosylase MltG family.</text>
</comment>
<keyword evidence="1 7" id="KW-1003">Cell membrane</keyword>
<dbReference type="GO" id="GO:0008932">
    <property type="term" value="F:lytic endotransglycosylase activity"/>
    <property type="evidence" value="ECO:0007669"/>
    <property type="project" value="UniProtKB-UniRule"/>
</dbReference>
<evidence type="ECO:0000313" key="8">
    <source>
        <dbReference type="EMBL" id="PIS43328.1"/>
    </source>
</evidence>
<evidence type="ECO:0000256" key="1">
    <source>
        <dbReference type="ARBA" id="ARBA00022475"/>
    </source>
</evidence>
<evidence type="ECO:0000256" key="3">
    <source>
        <dbReference type="ARBA" id="ARBA00022989"/>
    </source>
</evidence>
<evidence type="ECO:0000256" key="6">
    <source>
        <dbReference type="ARBA" id="ARBA00023316"/>
    </source>
</evidence>
<protein>
    <recommendedName>
        <fullName evidence="7">Endolytic murein transglycosylase</fullName>
        <ecNumber evidence="7">4.2.2.29</ecNumber>
    </recommendedName>
    <alternativeName>
        <fullName evidence="7">Peptidoglycan lytic transglycosylase</fullName>
    </alternativeName>
    <alternativeName>
        <fullName evidence="7">Peptidoglycan polymerization terminase</fullName>
    </alternativeName>
</protein>
<reference evidence="9" key="1">
    <citation type="submission" date="2017-09" db="EMBL/GenBank/DDBJ databases">
        <title>Depth-based differentiation of microbial function through sediment-hosted aquifers and enrichment of novel symbionts in the deep terrestrial subsurface.</title>
        <authorList>
            <person name="Probst A.J."/>
            <person name="Ladd B."/>
            <person name="Jarett J.K."/>
            <person name="Geller-Mcgrath D.E."/>
            <person name="Sieber C.M.K."/>
            <person name="Emerson J.B."/>
            <person name="Anantharaman K."/>
            <person name="Thomas B.C."/>
            <person name="Malmstrom R."/>
            <person name="Stieglmeier M."/>
            <person name="Klingl A."/>
            <person name="Woyke T."/>
            <person name="Ryan C.M."/>
            <person name="Banfield J.F."/>
        </authorList>
    </citation>
    <scope>NUCLEOTIDE SEQUENCE [LARGE SCALE GENOMIC DNA]</scope>
</reference>
<keyword evidence="6 7" id="KW-0961">Cell wall biogenesis/degradation</keyword>